<dbReference type="Pfam" id="PF04352">
    <property type="entry name" value="ProQ"/>
    <property type="match status" value="1"/>
</dbReference>
<sequence>MNKTAKARCNAARDLLHAKWPTAFAGRGCSKKPLAIGITKQIMTELPEIGFHRLTAALSDYCSGPTYLRNVIEGAPRVGLDGRPCGVVSPDEASYAAQRLADWKTHRDAKSVERAAQ</sequence>
<dbReference type="InterPro" id="IPR036442">
    <property type="entry name" value="ProQ/FinO_sf"/>
</dbReference>
<dbReference type="EMBL" id="FYDG01000024">
    <property type="protein sequence ID" value="SNB82995.1"/>
    <property type="molecule type" value="Genomic_DNA"/>
</dbReference>
<organism evidence="5 6">
    <name type="scientific">Rhodoblastus acidophilus</name>
    <name type="common">Rhodopseudomonas acidophila</name>
    <dbReference type="NCBI Taxonomy" id="1074"/>
    <lineage>
        <taxon>Bacteria</taxon>
        <taxon>Pseudomonadati</taxon>
        <taxon>Pseudomonadota</taxon>
        <taxon>Alphaproteobacteria</taxon>
        <taxon>Hyphomicrobiales</taxon>
        <taxon>Rhodoblastaceae</taxon>
        <taxon>Rhodoblastus</taxon>
    </lineage>
</organism>
<feature type="domain" description="ProQ/FinO" evidence="4">
    <location>
        <begin position="7"/>
        <end position="116"/>
    </location>
</feature>
<dbReference type="PANTHER" id="PTHR38106">
    <property type="entry name" value="RNA CHAPERONE PROQ"/>
    <property type="match status" value="1"/>
</dbReference>
<keyword evidence="1" id="KW-0963">Cytoplasm</keyword>
<evidence type="ECO:0000259" key="4">
    <source>
        <dbReference type="SMART" id="SM00945"/>
    </source>
</evidence>
<dbReference type="AlphaFoldDB" id="A0A212SBT9"/>
<dbReference type="GO" id="GO:0034057">
    <property type="term" value="F:RNA strand-exchange activity"/>
    <property type="evidence" value="ECO:0007669"/>
    <property type="project" value="InterPro"/>
</dbReference>
<keyword evidence="3" id="KW-0143">Chaperone</keyword>
<dbReference type="GO" id="GO:0010608">
    <property type="term" value="P:post-transcriptional regulation of gene expression"/>
    <property type="evidence" value="ECO:0007669"/>
    <property type="project" value="InterPro"/>
</dbReference>
<evidence type="ECO:0000256" key="2">
    <source>
        <dbReference type="ARBA" id="ARBA00022884"/>
    </source>
</evidence>
<dbReference type="InterPro" id="IPR016103">
    <property type="entry name" value="ProQ/FinO"/>
</dbReference>
<evidence type="ECO:0000313" key="5">
    <source>
        <dbReference type="EMBL" id="SNB82995.1"/>
    </source>
</evidence>
<name>A0A212SBT9_RHOAC</name>
<dbReference type="Proteomes" id="UP000198418">
    <property type="component" value="Unassembled WGS sequence"/>
</dbReference>
<evidence type="ECO:0000256" key="1">
    <source>
        <dbReference type="ARBA" id="ARBA00022490"/>
    </source>
</evidence>
<accession>A0A212SBT9</accession>
<keyword evidence="6" id="KW-1185">Reference proteome</keyword>
<reference evidence="6" key="1">
    <citation type="submission" date="2017-06" db="EMBL/GenBank/DDBJ databases">
        <authorList>
            <person name="Varghese N."/>
            <person name="Submissions S."/>
        </authorList>
    </citation>
    <scope>NUCLEOTIDE SEQUENCE [LARGE SCALE GENOMIC DNA]</scope>
    <source>
        <strain evidence="6">DSM 137</strain>
    </source>
</reference>
<dbReference type="SMART" id="SM00945">
    <property type="entry name" value="ProQ"/>
    <property type="match status" value="1"/>
</dbReference>
<dbReference type="SUPFAM" id="SSF48657">
    <property type="entry name" value="FinO-like"/>
    <property type="match status" value="1"/>
</dbReference>
<gene>
    <name evidence="5" type="ORF">SAMN06265338_1244</name>
</gene>
<dbReference type="Gene3D" id="1.10.1710.10">
    <property type="entry name" value="ProQ/FinO domain"/>
    <property type="match status" value="1"/>
</dbReference>
<protein>
    <submittedName>
        <fullName evidence="5">ProQ/FINO family protein</fullName>
    </submittedName>
</protein>
<evidence type="ECO:0000313" key="6">
    <source>
        <dbReference type="Proteomes" id="UP000198418"/>
    </source>
</evidence>
<dbReference type="PANTHER" id="PTHR38106:SF1">
    <property type="entry name" value="RNA CHAPERONE PROQ"/>
    <property type="match status" value="1"/>
</dbReference>
<dbReference type="GO" id="GO:0033592">
    <property type="term" value="F:RNA strand annealing activity"/>
    <property type="evidence" value="ECO:0007669"/>
    <property type="project" value="InterPro"/>
</dbReference>
<dbReference type="InterPro" id="IPR023529">
    <property type="entry name" value="ProQ"/>
</dbReference>
<keyword evidence="2" id="KW-0694">RNA-binding</keyword>
<evidence type="ECO:0000256" key="3">
    <source>
        <dbReference type="ARBA" id="ARBA00023186"/>
    </source>
</evidence>
<dbReference type="GO" id="GO:0005829">
    <property type="term" value="C:cytosol"/>
    <property type="evidence" value="ECO:0007669"/>
    <property type="project" value="TreeGrafter"/>
</dbReference>
<dbReference type="RefSeq" id="WP_088522451.1">
    <property type="nucleotide sequence ID" value="NZ_FYDG01000024.1"/>
</dbReference>
<proteinExistence type="predicted"/>
<dbReference type="OrthoDB" id="8421419at2"/>